<dbReference type="EMBL" id="JBFOLK010000007">
    <property type="protein sequence ID" value="KAL2499936.1"/>
    <property type="molecule type" value="Genomic_DNA"/>
</dbReference>
<dbReference type="PROSITE" id="PS50835">
    <property type="entry name" value="IG_LIKE"/>
    <property type="match status" value="1"/>
</dbReference>
<evidence type="ECO:0000259" key="1">
    <source>
        <dbReference type="PROSITE" id="PS50835"/>
    </source>
</evidence>
<accession>A0ABD1SHG6</accession>
<organism evidence="2 3">
    <name type="scientific">Abeliophyllum distichum</name>
    <dbReference type="NCBI Taxonomy" id="126358"/>
    <lineage>
        <taxon>Eukaryota</taxon>
        <taxon>Viridiplantae</taxon>
        <taxon>Streptophyta</taxon>
        <taxon>Embryophyta</taxon>
        <taxon>Tracheophyta</taxon>
        <taxon>Spermatophyta</taxon>
        <taxon>Magnoliopsida</taxon>
        <taxon>eudicotyledons</taxon>
        <taxon>Gunneridae</taxon>
        <taxon>Pentapetalae</taxon>
        <taxon>asterids</taxon>
        <taxon>lamiids</taxon>
        <taxon>Lamiales</taxon>
        <taxon>Oleaceae</taxon>
        <taxon>Forsythieae</taxon>
        <taxon>Abeliophyllum</taxon>
    </lineage>
</organism>
<keyword evidence="3" id="KW-1185">Reference proteome</keyword>
<dbReference type="PANTHER" id="PTHR46741">
    <property type="entry name" value="OS09G0413600 PROTEIN"/>
    <property type="match status" value="1"/>
</dbReference>
<dbReference type="Pfam" id="PF07891">
    <property type="entry name" value="DUF1666"/>
    <property type="match status" value="1"/>
</dbReference>
<dbReference type="InterPro" id="IPR012870">
    <property type="entry name" value="DUF1666"/>
</dbReference>
<proteinExistence type="predicted"/>
<dbReference type="PANTHER" id="PTHR46741:SF7">
    <property type="entry name" value="TRANSMEMBRANE PROTEIN"/>
    <property type="match status" value="1"/>
</dbReference>
<evidence type="ECO:0000313" key="3">
    <source>
        <dbReference type="Proteomes" id="UP001604336"/>
    </source>
</evidence>
<sequence length="301" mass="34699">MKRVVLFFQYKSAKTEVFYDVIEQEIQNHELVISSYCSWNPTSIASQVNIVHKCQSKVIEVGSSHYKSSSAQEFCSKTSSEKELDMVWFSNQEIGEKFDISSHNSLELNLHVVGFNHELEDPDQINSSNVDSTNSSATELHIDDNLSSSFSCSISSVALEQRLTNKSADEKVNSFYHAIVHSSWNKMERKMLARSLESDLELIYVAQTCLSWEALHYQYRKVESIINSQNEALFHNCTARDFQLFEVLLERFMEDEKCEGKRYSNFIHKRFSFKALLQVPDVTGYVEEENDTIRRGTHPGK</sequence>
<feature type="domain" description="Ig-like" evidence="1">
    <location>
        <begin position="41"/>
        <end position="164"/>
    </location>
</feature>
<gene>
    <name evidence="2" type="ORF">Adt_25486</name>
</gene>
<dbReference type="Proteomes" id="UP001604336">
    <property type="component" value="Unassembled WGS sequence"/>
</dbReference>
<evidence type="ECO:0000313" key="2">
    <source>
        <dbReference type="EMBL" id="KAL2499936.1"/>
    </source>
</evidence>
<protein>
    <recommendedName>
        <fullName evidence="1">Ig-like domain-containing protein</fullName>
    </recommendedName>
</protein>
<dbReference type="InterPro" id="IPR007110">
    <property type="entry name" value="Ig-like_dom"/>
</dbReference>
<name>A0ABD1SHG6_9LAMI</name>
<reference evidence="3" key="1">
    <citation type="submission" date="2024-07" db="EMBL/GenBank/DDBJ databases">
        <title>Two chromosome-level genome assemblies of Korean endemic species Abeliophyllum distichum and Forsythia ovata (Oleaceae).</title>
        <authorList>
            <person name="Jang H."/>
        </authorList>
    </citation>
    <scope>NUCLEOTIDE SEQUENCE [LARGE SCALE GENOMIC DNA]</scope>
</reference>
<dbReference type="AlphaFoldDB" id="A0ABD1SHG6"/>
<comment type="caution">
    <text evidence="2">The sequence shown here is derived from an EMBL/GenBank/DDBJ whole genome shotgun (WGS) entry which is preliminary data.</text>
</comment>